<dbReference type="Gene3D" id="3.40.50.300">
    <property type="entry name" value="P-loop containing nucleotide triphosphate hydrolases"/>
    <property type="match status" value="1"/>
</dbReference>
<name>A0A1B6IRB2_9HEMI</name>
<keyword evidence="2" id="KW-0378">Hydrolase</keyword>
<dbReference type="PROSITE" id="PS51194">
    <property type="entry name" value="HELICASE_CTER"/>
    <property type="match status" value="1"/>
</dbReference>
<feature type="region of interest" description="Disordered" evidence="5">
    <location>
        <begin position="93"/>
        <end position="133"/>
    </location>
</feature>
<gene>
    <name evidence="7" type="ORF">g.31048</name>
</gene>
<evidence type="ECO:0000256" key="3">
    <source>
        <dbReference type="ARBA" id="ARBA00022806"/>
    </source>
</evidence>
<evidence type="ECO:0000256" key="5">
    <source>
        <dbReference type="SAM" id="MobiDB-lite"/>
    </source>
</evidence>
<protein>
    <recommendedName>
        <fullName evidence="6">Helicase C-terminal domain-containing protein</fullName>
    </recommendedName>
</protein>
<keyword evidence="4" id="KW-0067">ATP-binding</keyword>
<evidence type="ECO:0000259" key="6">
    <source>
        <dbReference type="PROSITE" id="PS51194"/>
    </source>
</evidence>
<feature type="domain" description="Helicase C-terminal" evidence="6">
    <location>
        <begin position="1"/>
        <end position="73"/>
    </location>
</feature>
<keyword evidence="1" id="KW-0547">Nucleotide-binding</keyword>
<proteinExistence type="predicted"/>
<organism evidence="7">
    <name type="scientific">Homalodisca liturata</name>
    <dbReference type="NCBI Taxonomy" id="320908"/>
    <lineage>
        <taxon>Eukaryota</taxon>
        <taxon>Metazoa</taxon>
        <taxon>Ecdysozoa</taxon>
        <taxon>Arthropoda</taxon>
        <taxon>Hexapoda</taxon>
        <taxon>Insecta</taxon>
        <taxon>Pterygota</taxon>
        <taxon>Neoptera</taxon>
        <taxon>Paraneoptera</taxon>
        <taxon>Hemiptera</taxon>
        <taxon>Auchenorrhyncha</taxon>
        <taxon>Membracoidea</taxon>
        <taxon>Cicadellidae</taxon>
        <taxon>Cicadellinae</taxon>
        <taxon>Proconiini</taxon>
        <taxon>Homalodisca</taxon>
    </lineage>
</organism>
<feature type="compositionally biased region" description="Low complexity" evidence="5">
    <location>
        <begin position="122"/>
        <end position="133"/>
    </location>
</feature>
<keyword evidence="3" id="KW-0347">Helicase</keyword>
<evidence type="ECO:0000313" key="7">
    <source>
        <dbReference type="EMBL" id="JAS89466.1"/>
    </source>
</evidence>
<dbReference type="InterPro" id="IPR001650">
    <property type="entry name" value="Helicase_C-like"/>
</dbReference>
<dbReference type="GO" id="GO:0005829">
    <property type="term" value="C:cytosol"/>
    <property type="evidence" value="ECO:0007669"/>
    <property type="project" value="TreeGrafter"/>
</dbReference>
<evidence type="ECO:0000256" key="2">
    <source>
        <dbReference type="ARBA" id="ARBA00022801"/>
    </source>
</evidence>
<dbReference type="SUPFAM" id="SSF52540">
    <property type="entry name" value="P-loop containing nucleoside triphosphate hydrolases"/>
    <property type="match status" value="1"/>
</dbReference>
<dbReference type="AlphaFoldDB" id="A0A1B6IRB2"/>
<dbReference type="EMBL" id="GECU01018240">
    <property type="protein sequence ID" value="JAS89466.1"/>
    <property type="molecule type" value="Transcribed_RNA"/>
</dbReference>
<dbReference type="InterPro" id="IPR027417">
    <property type="entry name" value="P-loop_NTPase"/>
</dbReference>
<dbReference type="GO" id="GO:0005524">
    <property type="term" value="F:ATP binding"/>
    <property type="evidence" value="ECO:0007669"/>
    <property type="project" value="UniProtKB-KW"/>
</dbReference>
<evidence type="ECO:0000256" key="1">
    <source>
        <dbReference type="ARBA" id="ARBA00022741"/>
    </source>
</evidence>
<dbReference type="Pfam" id="PF00271">
    <property type="entry name" value="Helicase_C"/>
    <property type="match status" value="1"/>
</dbReference>
<reference evidence="7" key="1">
    <citation type="submission" date="2015-11" db="EMBL/GenBank/DDBJ databases">
        <title>De novo transcriptome assembly of four potential Pierce s Disease insect vectors from Arizona vineyards.</title>
        <authorList>
            <person name="Tassone E.E."/>
        </authorList>
    </citation>
    <scope>NUCLEOTIDE SEQUENCE</scope>
</reference>
<dbReference type="GO" id="GO:0003724">
    <property type="term" value="F:RNA helicase activity"/>
    <property type="evidence" value="ECO:0007669"/>
    <property type="project" value="TreeGrafter"/>
</dbReference>
<accession>A0A1B6IRB2</accession>
<sequence length="133" mass="14962">MDIPDVCCVVSYDMPKYIKGYIHRAGRSGRAGQPGLAVTMVTHTQVGIFQHMLQTAGKQGNVTELVVDEEELKLLEEPYKEALKELKTLTQGEQEKQLQKTKSLKRVTSSKLMSRKRKKKNNGNTSSSKKIKI</sequence>
<evidence type="ECO:0000256" key="4">
    <source>
        <dbReference type="ARBA" id="ARBA00022840"/>
    </source>
</evidence>
<dbReference type="InterPro" id="IPR050079">
    <property type="entry name" value="DEAD_box_RNA_helicase"/>
</dbReference>
<dbReference type="PANTHER" id="PTHR47959">
    <property type="entry name" value="ATP-DEPENDENT RNA HELICASE RHLE-RELATED"/>
    <property type="match status" value="1"/>
</dbReference>
<dbReference type="PANTHER" id="PTHR47959:SF17">
    <property type="entry name" value="ATP-DEPENDENT RNA HELICASE DEAD BOX FAMILY"/>
    <property type="match status" value="1"/>
</dbReference>
<dbReference type="GO" id="GO:0016787">
    <property type="term" value="F:hydrolase activity"/>
    <property type="evidence" value="ECO:0007669"/>
    <property type="project" value="UniProtKB-KW"/>
</dbReference>